<evidence type="ECO:0000259" key="9">
    <source>
        <dbReference type="Pfam" id="PF01728"/>
    </source>
</evidence>
<feature type="region of interest" description="Disordered" evidence="8">
    <location>
        <begin position="318"/>
        <end position="367"/>
    </location>
</feature>
<comment type="similarity">
    <text evidence="7">Belongs to the class I-like SAM-binding methyltransferase superfamily. RNA methyltransferase RlmE family. TRM7 subfamily.</text>
</comment>
<reference evidence="10 11" key="1">
    <citation type="submission" date="2017-03" db="EMBL/GenBank/DDBJ databases">
        <title>Genome of the blue death feigning beetle - Asbolus verrucosus.</title>
        <authorList>
            <person name="Rider S.D."/>
        </authorList>
    </citation>
    <scope>NUCLEOTIDE SEQUENCE [LARGE SCALE GENOMIC DNA]</scope>
    <source>
        <strain evidence="10">Butters</strain>
        <tissue evidence="10">Head and leg muscle</tissue>
    </source>
</reference>
<keyword evidence="11" id="KW-1185">Reference proteome</keyword>
<keyword evidence="2 7" id="KW-0489">Methyltransferase</keyword>
<feature type="binding site" evidence="7">
    <location>
        <position position="135"/>
    </location>
    <ligand>
        <name>S-adenosyl-L-methionine</name>
        <dbReference type="ChEBI" id="CHEBI:59789"/>
    </ligand>
</feature>
<keyword evidence="5 7" id="KW-0819">tRNA processing</keyword>
<dbReference type="PANTHER" id="PTHR10920">
    <property type="entry name" value="RIBOSOMAL RNA METHYLTRANSFERASE"/>
    <property type="match status" value="1"/>
</dbReference>
<proteinExistence type="inferred from homology"/>
<dbReference type="STRING" id="1661398.A0A482VCD6"/>
<dbReference type="EC" id="2.1.1.205" evidence="7"/>
<comment type="catalytic activity">
    <reaction evidence="6 7">
        <text>cytidine(32)/guanosine(34) in tRNA + 2 S-adenosyl-L-methionine = 2'-O-methylcytidine(32)/2'-O-methylguanosine(34) in tRNA + 2 S-adenosyl-L-homocysteine + 2 H(+)</text>
        <dbReference type="Rhea" id="RHEA:42396"/>
        <dbReference type="Rhea" id="RHEA-COMP:10246"/>
        <dbReference type="Rhea" id="RHEA-COMP:10247"/>
        <dbReference type="ChEBI" id="CHEBI:15378"/>
        <dbReference type="ChEBI" id="CHEBI:57856"/>
        <dbReference type="ChEBI" id="CHEBI:59789"/>
        <dbReference type="ChEBI" id="CHEBI:74269"/>
        <dbReference type="ChEBI" id="CHEBI:74445"/>
        <dbReference type="ChEBI" id="CHEBI:74495"/>
        <dbReference type="ChEBI" id="CHEBI:82748"/>
        <dbReference type="EC" id="2.1.1.205"/>
    </reaction>
</comment>
<evidence type="ECO:0000256" key="6">
    <source>
        <dbReference type="ARBA" id="ARBA00048902"/>
    </source>
</evidence>
<sequence length="484" mass="54354">MGKFSRDRRDIYYRKAKEQGWRARSAFKLLQIDEKFKILEGVTKAVDLCAAPGSWSQVLSRRLYLGETIDIKPKLKLFYTDNEDYVTRRTVEVVESKKSKDGSSTSAADPEAGTSKMEESSSPKKNENVKIVAVDLQPMAPLPGVIQLQGDITEYKTAEAIINHFAGDHADLVVCDGAPDVTGLHCIDIYIQAQLLLGALHITCNVLKPGGTFVAKIFRAKDCDLLTNQLLMLFEDVVTVKPTSSRNSSIEAFVVCRKYKPPQDFDPKLITPFLDVTNKDFTSLPGVNRVIIPFLVCGDISAYDSDTTYPLQLEGETPYRYHSPVQPPIAPPYYSIEDSSEGSPKKDSSKKQKLEEQEDEFEEQPQIAPEQFSSIAEQEFNSAPEQELKNAPDSNYEDLLQKVTKMRERKSERRFVAEFGSIDTDEESLAFIDSLMERLSIKQGTPTYETLITRLLGAGSFQTCTCLLKLEKVVDEEMERGEAY</sequence>
<feature type="domain" description="Ribosomal RNA methyltransferase FtsJ" evidence="9">
    <location>
        <begin position="127"/>
        <end position="259"/>
    </location>
</feature>
<feature type="binding site" evidence="7">
    <location>
        <position position="53"/>
    </location>
    <ligand>
        <name>S-adenosyl-L-methionine</name>
        <dbReference type="ChEBI" id="CHEBI:59789"/>
    </ligand>
</feature>
<dbReference type="InterPro" id="IPR050082">
    <property type="entry name" value="RNA_methyltr_RlmE"/>
</dbReference>
<comment type="subcellular location">
    <subcellularLocation>
        <location evidence="7">Cytoplasm</location>
    </subcellularLocation>
</comment>
<evidence type="ECO:0000256" key="3">
    <source>
        <dbReference type="ARBA" id="ARBA00022679"/>
    </source>
</evidence>
<protein>
    <recommendedName>
        <fullName evidence="7">Putative tRNA (cytidine(32)/guanosine(34)-2'-O)-methyltransferase</fullName>
        <ecNumber evidence="7">2.1.1.205</ecNumber>
    </recommendedName>
    <alternativeName>
        <fullName evidence="7">2'-O-ribose RNA methyltransferase TRM7 homolog</fullName>
    </alternativeName>
</protein>
<dbReference type="Pfam" id="PF01728">
    <property type="entry name" value="FtsJ"/>
    <property type="match status" value="2"/>
</dbReference>
<dbReference type="SUPFAM" id="SSF53335">
    <property type="entry name" value="S-adenosyl-L-methionine-dependent methyltransferases"/>
    <property type="match status" value="1"/>
</dbReference>
<feature type="binding site" evidence="7">
    <location>
        <position position="176"/>
    </location>
    <ligand>
        <name>S-adenosyl-L-methionine</name>
        <dbReference type="ChEBI" id="CHEBI:59789"/>
    </ligand>
</feature>
<dbReference type="GO" id="GO:0002181">
    <property type="term" value="P:cytoplasmic translation"/>
    <property type="evidence" value="ECO:0007669"/>
    <property type="project" value="UniProtKB-UniRule"/>
</dbReference>
<dbReference type="HAMAP" id="MF_03162">
    <property type="entry name" value="RNA_methyltr_E_TRM7"/>
    <property type="match status" value="1"/>
</dbReference>
<dbReference type="InterPro" id="IPR015507">
    <property type="entry name" value="rRNA-MeTfrase_E"/>
</dbReference>
<feature type="binding site" evidence="7">
    <location>
        <position position="151"/>
    </location>
    <ligand>
        <name>S-adenosyl-L-methionine</name>
        <dbReference type="ChEBI" id="CHEBI:59789"/>
    </ligand>
</feature>
<evidence type="ECO:0000256" key="2">
    <source>
        <dbReference type="ARBA" id="ARBA00022603"/>
    </source>
</evidence>
<organism evidence="10 11">
    <name type="scientific">Asbolus verrucosus</name>
    <name type="common">Desert ironclad beetle</name>
    <dbReference type="NCBI Taxonomy" id="1661398"/>
    <lineage>
        <taxon>Eukaryota</taxon>
        <taxon>Metazoa</taxon>
        <taxon>Ecdysozoa</taxon>
        <taxon>Arthropoda</taxon>
        <taxon>Hexapoda</taxon>
        <taxon>Insecta</taxon>
        <taxon>Pterygota</taxon>
        <taxon>Neoptera</taxon>
        <taxon>Endopterygota</taxon>
        <taxon>Coleoptera</taxon>
        <taxon>Polyphaga</taxon>
        <taxon>Cucujiformia</taxon>
        <taxon>Tenebrionidae</taxon>
        <taxon>Pimeliinae</taxon>
        <taxon>Asbolus</taxon>
    </lineage>
</organism>
<feature type="region of interest" description="Disordered" evidence="8">
    <location>
        <begin position="96"/>
        <end position="126"/>
    </location>
</feature>
<feature type="binding site" evidence="7">
    <location>
        <position position="55"/>
    </location>
    <ligand>
        <name>S-adenosyl-L-methionine</name>
        <dbReference type="ChEBI" id="CHEBI:59789"/>
    </ligand>
</feature>
<dbReference type="GO" id="GO:0106340">
    <property type="term" value="F:tRNA (guanosine(34)-2'-O)-methyltransferase activity"/>
    <property type="evidence" value="ECO:0007669"/>
    <property type="project" value="UniProtKB-ARBA"/>
</dbReference>
<evidence type="ECO:0000256" key="7">
    <source>
        <dbReference type="HAMAP-Rule" id="MF_03162"/>
    </source>
</evidence>
<comment type="caution">
    <text evidence="10">The sequence shown here is derived from an EMBL/GenBank/DDBJ whole genome shotgun (WGS) entry which is preliminary data.</text>
</comment>
<evidence type="ECO:0000256" key="8">
    <source>
        <dbReference type="SAM" id="MobiDB-lite"/>
    </source>
</evidence>
<dbReference type="Gene3D" id="3.40.50.150">
    <property type="entry name" value="Vaccinia Virus protein VP39"/>
    <property type="match status" value="1"/>
</dbReference>
<dbReference type="GO" id="GO:0002128">
    <property type="term" value="P:tRNA nucleoside ribose methylation"/>
    <property type="evidence" value="ECO:0007669"/>
    <property type="project" value="UniProtKB-UniRule"/>
</dbReference>
<dbReference type="HAMAP" id="MF_01547">
    <property type="entry name" value="RNA_methyltr_E"/>
    <property type="match status" value="1"/>
</dbReference>
<dbReference type="InterPro" id="IPR028590">
    <property type="entry name" value="RNA_methyltr_E_TRM7"/>
</dbReference>
<comment type="function">
    <text evidence="7">Methylates the 2'-O-ribose of nucleotides at positions 32 and 34 of the tRNA anticodon loop of substrate tRNAs.</text>
</comment>
<dbReference type="OrthoDB" id="289250at2759"/>
<feature type="active site" description="Proton acceptor" evidence="7">
    <location>
        <position position="216"/>
    </location>
</feature>
<evidence type="ECO:0000313" key="11">
    <source>
        <dbReference type="Proteomes" id="UP000292052"/>
    </source>
</evidence>
<dbReference type="Proteomes" id="UP000292052">
    <property type="component" value="Unassembled WGS sequence"/>
</dbReference>
<accession>A0A482VCD6</accession>
<evidence type="ECO:0000256" key="1">
    <source>
        <dbReference type="ARBA" id="ARBA00022490"/>
    </source>
</evidence>
<feature type="domain" description="Ribosomal RNA methyltransferase FtsJ" evidence="9">
    <location>
        <begin position="21"/>
        <end position="63"/>
    </location>
</feature>
<keyword evidence="1 7" id="KW-0963">Cytoplasm</keyword>
<evidence type="ECO:0000256" key="4">
    <source>
        <dbReference type="ARBA" id="ARBA00022691"/>
    </source>
</evidence>
<evidence type="ECO:0000256" key="5">
    <source>
        <dbReference type="ARBA" id="ARBA00022694"/>
    </source>
</evidence>
<evidence type="ECO:0000313" key="10">
    <source>
        <dbReference type="EMBL" id="RZB40639.1"/>
    </source>
</evidence>
<keyword evidence="4 7" id="KW-0949">S-adenosyl-L-methionine</keyword>
<dbReference type="PANTHER" id="PTHR10920:SF12">
    <property type="entry name" value="TRNA (CYTIDINE(32)_GUANOSINE(34)-2'-O)-METHYLTRANSFERASE-RELATED"/>
    <property type="match status" value="1"/>
</dbReference>
<dbReference type="InterPro" id="IPR002877">
    <property type="entry name" value="RNA_MeTrfase_FtsJ_dom"/>
</dbReference>
<keyword evidence="3 7" id="KW-0808">Transferase</keyword>
<name>A0A482VCD6_ASBVE</name>
<dbReference type="AlphaFoldDB" id="A0A482VCD6"/>
<dbReference type="EMBL" id="QDEB01117125">
    <property type="protein sequence ID" value="RZB40639.1"/>
    <property type="molecule type" value="Genomic_DNA"/>
</dbReference>
<feature type="compositionally biased region" description="Basic and acidic residues" evidence="8">
    <location>
        <begin position="343"/>
        <end position="355"/>
    </location>
</feature>
<dbReference type="GO" id="GO:0005737">
    <property type="term" value="C:cytoplasm"/>
    <property type="evidence" value="ECO:0007669"/>
    <property type="project" value="UniProtKB-SubCell"/>
</dbReference>
<dbReference type="InterPro" id="IPR029063">
    <property type="entry name" value="SAM-dependent_MTases_sf"/>
</dbReference>
<feature type="compositionally biased region" description="Basic and acidic residues" evidence="8">
    <location>
        <begin position="116"/>
        <end position="126"/>
    </location>
</feature>
<gene>
    <name evidence="10" type="ORF">BDFB_004035</name>
</gene>